<evidence type="ECO:0000313" key="3">
    <source>
        <dbReference type="EMBL" id="KIP62771.1"/>
    </source>
</evidence>
<dbReference type="AlphaFoldDB" id="A0A0D0IWE1"/>
<gene>
    <name evidence="3" type="ORF">ST44_05995</name>
</gene>
<keyword evidence="4" id="KW-1185">Reference proteome</keyword>
<dbReference type="InterPro" id="IPR021109">
    <property type="entry name" value="Peptidase_aspartic_dom_sf"/>
</dbReference>
<accession>A0A0D0IWE1</accession>
<dbReference type="GO" id="GO:0006508">
    <property type="term" value="P:proteolysis"/>
    <property type="evidence" value="ECO:0007669"/>
    <property type="project" value="InterPro"/>
</dbReference>
<dbReference type="Gene3D" id="2.40.70.10">
    <property type="entry name" value="Acid Proteases"/>
    <property type="match status" value="2"/>
</dbReference>
<protein>
    <recommendedName>
        <fullName evidence="2">Peptidase A2 domain-containing protein</fullName>
    </recommendedName>
</protein>
<dbReference type="SUPFAM" id="SSF50630">
    <property type="entry name" value="Acid proteases"/>
    <property type="match status" value="1"/>
</dbReference>
<evidence type="ECO:0000313" key="4">
    <source>
        <dbReference type="Proteomes" id="UP000032046"/>
    </source>
</evidence>
<organism evidence="3 4">
    <name type="scientific">Prevotella pectinovora</name>
    <dbReference type="NCBI Taxonomy" id="1602169"/>
    <lineage>
        <taxon>Bacteria</taxon>
        <taxon>Pseudomonadati</taxon>
        <taxon>Bacteroidota</taxon>
        <taxon>Bacteroidia</taxon>
        <taxon>Bacteroidales</taxon>
        <taxon>Prevotellaceae</taxon>
        <taxon>Prevotella</taxon>
    </lineage>
</organism>
<proteinExistence type="predicted"/>
<dbReference type="Pfam" id="PF13650">
    <property type="entry name" value="Asp_protease_2"/>
    <property type="match status" value="1"/>
</dbReference>
<evidence type="ECO:0000256" key="1">
    <source>
        <dbReference type="ARBA" id="ARBA00022801"/>
    </source>
</evidence>
<dbReference type="PROSITE" id="PS50175">
    <property type="entry name" value="ASP_PROT_RETROV"/>
    <property type="match status" value="1"/>
</dbReference>
<comment type="caution">
    <text evidence="3">The sequence shown here is derived from an EMBL/GenBank/DDBJ whole genome shotgun (WGS) entry which is preliminary data.</text>
</comment>
<feature type="domain" description="Peptidase A2" evidence="2">
    <location>
        <begin position="336"/>
        <end position="377"/>
    </location>
</feature>
<name>A0A0D0IWE1_9BACT</name>
<dbReference type="EMBL" id="JXQK01000051">
    <property type="protein sequence ID" value="KIP62771.1"/>
    <property type="molecule type" value="Genomic_DNA"/>
</dbReference>
<sequence>MIMTIRRISITFVALLFATISFGQVKSIDERIGEAMNGSNWAELRSLYMSDGKNLQTPFLKPLSRFFISQFYNEPDSAIKYGKEILEKYQEELNSSVPSIMYFMAEDYATLGHYDKASALLHSLNEAYRKGGQTANPVFEAYEDIYSKLSKCGTFSVERPDYNVSVPLLTHTGNRKNPEMMFVMANINGKKVKCNYDSGAGINIMTTKFAEHIKATVIQTKTIQMLGMSYADSKGLVVVDSLKLGDLVYRNVPFFVVDMRTDNPLANKKLEELGYECVIGNQTMMPLGEICFDFDRMQLVIPASYTPRPAYAPNFYRSPQRLFHLPLTDGRSGRKIDAIVDTGASGTILTNRYYKKNENCFTGRTATDSLRMAGVGGVNVVKTIPVSWTFTLAGEQYTETNIPVVTSSEQNEEYDCRIGLPTLMAHRKFIINFKNMWMRFED</sequence>
<dbReference type="GO" id="GO:0004190">
    <property type="term" value="F:aspartic-type endopeptidase activity"/>
    <property type="evidence" value="ECO:0007669"/>
    <property type="project" value="InterPro"/>
</dbReference>
<dbReference type="Proteomes" id="UP000032046">
    <property type="component" value="Unassembled WGS sequence"/>
</dbReference>
<reference evidence="3 4" key="1">
    <citation type="submission" date="2015-01" db="EMBL/GenBank/DDBJ databases">
        <title>Comparative genomics of non-oral Prevotella species.</title>
        <authorList>
            <person name="Accetto T."/>
            <person name="Nograsek B."/>
            <person name="Avgustin G."/>
        </authorList>
    </citation>
    <scope>NUCLEOTIDE SEQUENCE [LARGE SCALE GENOMIC DNA]</scope>
    <source>
        <strain evidence="3 4">P5-119</strain>
    </source>
</reference>
<evidence type="ECO:0000259" key="2">
    <source>
        <dbReference type="PROSITE" id="PS50175"/>
    </source>
</evidence>
<dbReference type="InterPro" id="IPR001995">
    <property type="entry name" value="Peptidase_A2_cat"/>
</dbReference>
<keyword evidence="1" id="KW-0378">Hydrolase</keyword>